<comment type="caution">
    <text evidence="1">The sequence shown here is derived from an EMBL/GenBank/DDBJ whole genome shotgun (WGS) entry which is preliminary data.</text>
</comment>
<dbReference type="Proteomes" id="UP001187531">
    <property type="component" value="Unassembled WGS sequence"/>
</dbReference>
<sequence length="122" mass="13742">MSFSGRYTPPSLGECEPRILGTGDLCPRQELWGGVLKARYFIDQNQELRQIRNAGTYAVCLEEGIAPSKKQCLVYSFGINTDWTFEEEAEDNGCEVLAFDPSINLPAHHHSPKIFFNPQGNY</sequence>
<dbReference type="AlphaFoldDB" id="A0AA88L494"/>
<dbReference type="InterPro" id="IPR026913">
    <property type="entry name" value="METTL24"/>
</dbReference>
<accession>A0AA88L494</accession>
<dbReference type="EMBL" id="JAVRJZ010000015">
    <property type="protein sequence ID" value="KAK2712241.1"/>
    <property type="molecule type" value="Genomic_DNA"/>
</dbReference>
<dbReference type="PANTHER" id="PTHR32026">
    <property type="entry name" value="METHYLTRANSFERASE-LIKE PROTEIN 24"/>
    <property type="match status" value="1"/>
</dbReference>
<reference evidence="1" key="1">
    <citation type="submission" date="2023-07" db="EMBL/GenBank/DDBJ databases">
        <title>Chromosome-level genome assembly of Artemia franciscana.</title>
        <authorList>
            <person name="Jo E."/>
        </authorList>
    </citation>
    <scope>NUCLEOTIDE SEQUENCE</scope>
    <source>
        <tissue evidence="1">Whole body</tissue>
    </source>
</reference>
<keyword evidence="2" id="KW-1185">Reference proteome</keyword>
<organism evidence="1 2">
    <name type="scientific">Artemia franciscana</name>
    <name type="common">Brine shrimp</name>
    <name type="synonym">Artemia sanfranciscana</name>
    <dbReference type="NCBI Taxonomy" id="6661"/>
    <lineage>
        <taxon>Eukaryota</taxon>
        <taxon>Metazoa</taxon>
        <taxon>Ecdysozoa</taxon>
        <taxon>Arthropoda</taxon>
        <taxon>Crustacea</taxon>
        <taxon>Branchiopoda</taxon>
        <taxon>Anostraca</taxon>
        <taxon>Artemiidae</taxon>
        <taxon>Artemia</taxon>
    </lineage>
</organism>
<dbReference type="PANTHER" id="PTHR32026:SF10">
    <property type="entry name" value="METHYLTRANSFERASE-LIKE PROTEIN 24-RELATED"/>
    <property type="match status" value="1"/>
</dbReference>
<evidence type="ECO:0000313" key="2">
    <source>
        <dbReference type="Proteomes" id="UP001187531"/>
    </source>
</evidence>
<name>A0AA88L494_ARTSF</name>
<evidence type="ECO:0000313" key="1">
    <source>
        <dbReference type="EMBL" id="KAK2712241.1"/>
    </source>
</evidence>
<protein>
    <submittedName>
        <fullName evidence="1">Uncharacterized protein</fullName>
    </submittedName>
</protein>
<gene>
    <name evidence="1" type="ORF">QYM36_011058</name>
</gene>
<proteinExistence type="predicted"/>